<dbReference type="FunFam" id="1.10.940.10:FF:000006">
    <property type="entry name" value="16S rRNA (Cytosine(967)-C(5))-methyltransferase RsmB"/>
    <property type="match status" value="1"/>
</dbReference>
<dbReference type="Pfam" id="PF22458">
    <property type="entry name" value="RsmF-B_ferredox"/>
    <property type="match status" value="1"/>
</dbReference>
<evidence type="ECO:0000256" key="1">
    <source>
        <dbReference type="ARBA" id="ARBA00002724"/>
    </source>
</evidence>
<dbReference type="PROSITE" id="PS01153">
    <property type="entry name" value="NOL1_NOP2_SUN"/>
    <property type="match status" value="1"/>
</dbReference>
<keyword evidence="8 14" id="KW-0808">Transferase</keyword>
<dbReference type="RefSeq" id="WP_010622093.1">
    <property type="nucleotide sequence ID" value="NZ_AZGF01000003.1"/>
</dbReference>
<evidence type="ECO:0000256" key="5">
    <source>
        <dbReference type="ARBA" id="ARBA00022490"/>
    </source>
</evidence>
<feature type="domain" description="SAM-dependent MTase RsmB/NOP-type" evidence="15">
    <location>
        <begin position="175"/>
        <end position="450"/>
    </location>
</feature>
<proteinExistence type="inferred from homology"/>
<name>A0A0R1WE88_9LACO</name>
<evidence type="ECO:0000256" key="12">
    <source>
        <dbReference type="ARBA" id="ARBA00031088"/>
    </source>
</evidence>
<dbReference type="Pfam" id="PF01029">
    <property type="entry name" value="NusB"/>
    <property type="match status" value="1"/>
</dbReference>
<dbReference type="InterPro" id="IPR006027">
    <property type="entry name" value="NusB_RsmB_TIM44"/>
</dbReference>
<dbReference type="SUPFAM" id="SSF48013">
    <property type="entry name" value="NusB-like"/>
    <property type="match status" value="1"/>
</dbReference>
<dbReference type="EMBL" id="AZGF01000003">
    <property type="protein sequence ID" value="KRM13158.1"/>
    <property type="molecule type" value="Genomic_DNA"/>
</dbReference>
<dbReference type="GO" id="GO:0006355">
    <property type="term" value="P:regulation of DNA-templated transcription"/>
    <property type="evidence" value="ECO:0007669"/>
    <property type="project" value="InterPro"/>
</dbReference>
<comment type="similarity">
    <text evidence="3 14">Belongs to the class I-like SAM-binding methyltransferase superfamily. RsmB/NOP family.</text>
</comment>
<evidence type="ECO:0000256" key="7">
    <source>
        <dbReference type="ARBA" id="ARBA00022603"/>
    </source>
</evidence>
<evidence type="ECO:0000256" key="14">
    <source>
        <dbReference type="PROSITE-ProRule" id="PRU01023"/>
    </source>
</evidence>
<evidence type="ECO:0000256" key="6">
    <source>
        <dbReference type="ARBA" id="ARBA00022552"/>
    </source>
</evidence>
<dbReference type="InterPro" id="IPR054728">
    <property type="entry name" value="RsmB-like_ferredoxin"/>
</dbReference>
<dbReference type="InterPro" id="IPR018314">
    <property type="entry name" value="RsmB/NOL1/NOP2-like_CS"/>
</dbReference>
<evidence type="ECO:0000256" key="3">
    <source>
        <dbReference type="ARBA" id="ARBA00007494"/>
    </source>
</evidence>
<dbReference type="NCBIfam" id="NF011494">
    <property type="entry name" value="PRK14902.1"/>
    <property type="match status" value="1"/>
</dbReference>
<dbReference type="CDD" id="cd02440">
    <property type="entry name" value="AdoMet_MTases"/>
    <property type="match status" value="1"/>
</dbReference>
<evidence type="ECO:0000256" key="8">
    <source>
        <dbReference type="ARBA" id="ARBA00022679"/>
    </source>
</evidence>
<keyword evidence="6" id="KW-0698">rRNA processing</keyword>
<dbReference type="EC" id="2.1.1.176" evidence="4"/>
<dbReference type="NCBIfam" id="TIGR00563">
    <property type="entry name" value="rsmB"/>
    <property type="match status" value="1"/>
</dbReference>
<dbReference type="AlphaFoldDB" id="A0A0R1WE88"/>
<dbReference type="InterPro" id="IPR004573">
    <property type="entry name" value="rRNA_ssu_MeTfrase_B"/>
</dbReference>
<feature type="active site" description="Nucleophile" evidence="14">
    <location>
        <position position="389"/>
    </location>
</feature>
<dbReference type="PRINTS" id="PR02008">
    <property type="entry name" value="RCMTFAMILY"/>
</dbReference>
<keyword evidence="17" id="KW-1185">Reference proteome</keyword>
<keyword evidence="10 14" id="KW-0694">RNA-binding</keyword>
<reference evidence="16 17" key="1">
    <citation type="journal article" date="2015" name="Genome Announc.">
        <title>Expanding the biotechnology potential of lactobacilli through comparative genomics of 213 strains and associated genera.</title>
        <authorList>
            <person name="Sun Z."/>
            <person name="Harris H.M."/>
            <person name="McCann A."/>
            <person name="Guo C."/>
            <person name="Argimon S."/>
            <person name="Zhang W."/>
            <person name="Yang X."/>
            <person name="Jeffery I.B."/>
            <person name="Cooney J.C."/>
            <person name="Kagawa T.F."/>
            <person name="Liu W."/>
            <person name="Song Y."/>
            <person name="Salvetti E."/>
            <person name="Wrobel A."/>
            <person name="Rasinkangas P."/>
            <person name="Parkhill J."/>
            <person name="Rea M.C."/>
            <person name="O'Sullivan O."/>
            <person name="Ritari J."/>
            <person name="Douillard F.P."/>
            <person name="Paul Ross R."/>
            <person name="Yang R."/>
            <person name="Briner A.E."/>
            <person name="Felis G.E."/>
            <person name="de Vos W.M."/>
            <person name="Barrangou R."/>
            <person name="Klaenhammer T.R."/>
            <person name="Caufield P.W."/>
            <person name="Cui Y."/>
            <person name="Zhang H."/>
            <person name="O'Toole P.W."/>
        </authorList>
    </citation>
    <scope>NUCLEOTIDE SEQUENCE [LARGE SCALE GENOMIC DNA]</scope>
    <source>
        <strain evidence="16 17">DSM 5007</strain>
    </source>
</reference>
<dbReference type="STRING" id="1423807.FD16_GL001302"/>
<organism evidence="16 17">
    <name type="scientific">Paucilactobacillus suebicus DSM 5007 = KCTC 3549</name>
    <dbReference type="NCBI Taxonomy" id="1423807"/>
    <lineage>
        <taxon>Bacteria</taxon>
        <taxon>Bacillati</taxon>
        <taxon>Bacillota</taxon>
        <taxon>Bacilli</taxon>
        <taxon>Lactobacillales</taxon>
        <taxon>Lactobacillaceae</taxon>
        <taxon>Paucilactobacillus</taxon>
    </lineage>
</organism>
<evidence type="ECO:0000313" key="16">
    <source>
        <dbReference type="EMBL" id="KRM13158.1"/>
    </source>
</evidence>
<feature type="binding site" evidence="14">
    <location>
        <position position="336"/>
    </location>
    <ligand>
        <name>S-adenosyl-L-methionine</name>
        <dbReference type="ChEBI" id="CHEBI:59789"/>
    </ligand>
</feature>
<dbReference type="GO" id="GO:0005737">
    <property type="term" value="C:cytoplasm"/>
    <property type="evidence" value="ECO:0007669"/>
    <property type="project" value="UniProtKB-SubCell"/>
</dbReference>
<feature type="binding site" evidence="14">
    <location>
        <begin position="263"/>
        <end position="269"/>
    </location>
    <ligand>
        <name>S-adenosyl-L-methionine</name>
        <dbReference type="ChEBI" id="CHEBI:59789"/>
    </ligand>
</feature>
<comment type="function">
    <text evidence="1">Specifically methylates the cytosine at position 967 (m5C967) of 16S rRNA.</text>
</comment>
<evidence type="ECO:0000256" key="2">
    <source>
        <dbReference type="ARBA" id="ARBA00004496"/>
    </source>
</evidence>
<dbReference type="SUPFAM" id="SSF53335">
    <property type="entry name" value="S-adenosyl-L-methionine-dependent methyltransferases"/>
    <property type="match status" value="1"/>
</dbReference>
<dbReference type="PROSITE" id="PS51686">
    <property type="entry name" value="SAM_MT_RSMB_NOP"/>
    <property type="match status" value="1"/>
</dbReference>
<dbReference type="eggNOG" id="COG0144">
    <property type="taxonomic scope" value="Bacteria"/>
</dbReference>
<feature type="binding site" evidence="14">
    <location>
        <position position="289"/>
    </location>
    <ligand>
        <name>S-adenosyl-L-methionine</name>
        <dbReference type="ChEBI" id="CHEBI:59789"/>
    </ligand>
</feature>
<dbReference type="Pfam" id="PF01189">
    <property type="entry name" value="Methyltr_RsmB-F"/>
    <property type="match status" value="1"/>
</dbReference>
<dbReference type="FunFam" id="3.40.50.150:FF:000022">
    <property type="entry name" value="Ribosomal RNA small subunit methyltransferase B"/>
    <property type="match status" value="1"/>
</dbReference>
<keyword evidence="5" id="KW-0963">Cytoplasm</keyword>
<keyword evidence="9 14" id="KW-0949">S-adenosyl-L-methionine</keyword>
<evidence type="ECO:0000256" key="10">
    <source>
        <dbReference type="ARBA" id="ARBA00022884"/>
    </source>
</evidence>
<evidence type="ECO:0000259" key="15">
    <source>
        <dbReference type="PROSITE" id="PS51686"/>
    </source>
</evidence>
<dbReference type="PATRIC" id="fig|1423807.3.peg.1329"/>
<dbReference type="GO" id="GO:0008649">
    <property type="term" value="F:rRNA methyltransferase activity"/>
    <property type="evidence" value="ECO:0007669"/>
    <property type="project" value="InterPro"/>
</dbReference>
<dbReference type="PANTHER" id="PTHR22807:SF53">
    <property type="entry name" value="RIBOSOMAL RNA SMALL SUBUNIT METHYLTRANSFERASE B-RELATED"/>
    <property type="match status" value="1"/>
</dbReference>
<dbReference type="eggNOG" id="COG0781">
    <property type="taxonomic scope" value="Bacteria"/>
</dbReference>
<dbReference type="InterPro" id="IPR049560">
    <property type="entry name" value="MeTrfase_RsmB-F_NOP2_cat"/>
</dbReference>
<evidence type="ECO:0000256" key="9">
    <source>
        <dbReference type="ARBA" id="ARBA00022691"/>
    </source>
</evidence>
<gene>
    <name evidence="16" type="ORF">FD16_GL001302</name>
</gene>
<evidence type="ECO:0000256" key="4">
    <source>
        <dbReference type="ARBA" id="ARBA00012140"/>
    </source>
</evidence>
<feature type="binding site" evidence="14">
    <location>
        <position position="317"/>
    </location>
    <ligand>
        <name>S-adenosyl-L-methionine</name>
        <dbReference type="ChEBI" id="CHEBI:59789"/>
    </ligand>
</feature>
<evidence type="ECO:0000256" key="13">
    <source>
        <dbReference type="ARBA" id="ARBA00047283"/>
    </source>
</evidence>
<sequence length="451" mass="50706">MNNEASKTKQSVRFLALEALDKVLLSGAYSNLQLNQVIAQAHLSDADRRLLTNIVYGVIQHRITLEYWLAPFIKGKKLESWVQVLLLMSLYQYKYLDKVPEWAITDESIKIAKIKGHPGIRKLVTAVLHNILRQGVRSFDQLQDQTTRLSTEYSVPSWLIDELASQYGDSKTHEILKKINQPAHQSIRVKQSADTEQVIKSLEDDGFSVKRSTVTSYALIISGKSAAESPLFRDGTITIQDESAMLAVDSMKINPGDQVLDACAAPGGKTIQIAEHLDINNGGKVTALDIHQHKIKLIKDNAKRMHTNSVIDAIQLDARKVSEKFADESFDRILVDAPCSGFGLIRRKPEIRYEKTLEDSFHLQTIQLNILDAVATKVKKGGIITYSTCTILQQENNQVVNKFLQSHPDFTLQKTETSNQLFNDREDKTLTILPSDFDSDGFFVATLKRNQ</sequence>
<protein>
    <recommendedName>
        <fullName evidence="4">16S rRNA (cytosine(967)-C(5))-methyltransferase</fullName>
        <ecNumber evidence="4">2.1.1.176</ecNumber>
    </recommendedName>
    <alternativeName>
        <fullName evidence="11">16S rRNA m5C967 methyltransferase</fullName>
    </alternativeName>
    <alternativeName>
        <fullName evidence="12">rRNA (cytosine-C(5)-)-methyltransferase RsmB</fullName>
    </alternativeName>
</protein>
<dbReference type="InterPro" id="IPR029063">
    <property type="entry name" value="SAM-dependent_MTases_sf"/>
</dbReference>
<evidence type="ECO:0000256" key="11">
    <source>
        <dbReference type="ARBA" id="ARBA00030399"/>
    </source>
</evidence>
<dbReference type="InterPro" id="IPR023267">
    <property type="entry name" value="RCMT"/>
</dbReference>
<keyword evidence="7 14" id="KW-0489">Methyltransferase</keyword>
<comment type="subcellular location">
    <subcellularLocation>
        <location evidence="2">Cytoplasm</location>
    </subcellularLocation>
</comment>
<dbReference type="OrthoDB" id="9810297at2"/>
<dbReference type="Gene3D" id="1.10.940.10">
    <property type="entry name" value="NusB-like"/>
    <property type="match status" value="1"/>
</dbReference>
<dbReference type="InterPro" id="IPR001678">
    <property type="entry name" value="MeTrfase_RsmB-F_NOP2_dom"/>
</dbReference>
<dbReference type="Gene3D" id="3.30.70.1170">
    <property type="entry name" value="Sun protein, domain 3"/>
    <property type="match status" value="1"/>
</dbReference>
<dbReference type="Gene3D" id="3.40.50.150">
    <property type="entry name" value="Vaccinia Virus protein VP39"/>
    <property type="match status" value="1"/>
</dbReference>
<evidence type="ECO:0000313" key="17">
    <source>
        <dbReference type="Proteomes" id="UP000051820"/>
    </source>
</evidence>
<dbReference type="GO" id="GO:0003723">
    <property type="term" value="F:RNA binding"/>
    <property type="evidence" value="ECO:0007669"/>
    <property type="project" value="UniProtKB-UniRule"/>
</dbReference>
<comment type="caution">
    <text evidence="16">The sequence shown here is derived from an EMBL/GenBank/DDBJ whole genome shotgun (WGS) entry which is preliminary data.</text>
</comment>
<dbReference type="InterPro" id="IPR035926">
    <property type="entry name" value="NusB-like_sf"/>
</dbReference>
<dbReference type="PANTHER" id="PTHR22807">
    <property type="entry name" value="NOP2 YEAST -RELATED NOL1/NOP2/FMU SUN DOMAIN-CONTAINING"/>
    <property type="match status" value="1"/>
</dbReference>
<dbReference type="Proteomes" id="UP000051820">
    <property type="component" value="Unassembled WGS sequence"/>
</dbReference>
<accession>A0A0R1WE88</accession>
<comment type="catalytic activity">
    <reaction evidence="13">
        <text>cytidine(967) in 16S rRNA + S-adenosyl-L-methionine = 5-methylcytidine(967) in 16S rRNA + S-adenosyl-L-homocysteine + H(+)</text>
        <dbReference type="Rhea" id="RHEA:42748"/>
        <dbReference type="Rhea" id="RHEA-COMP:10219"/>
        <dbReference type="Rhea" id="RHEA-COMP:10220"/>
        <dbReference type="ChEBI" id="CHEBI:15378"/>
        <dbReference type="ChEBI" id="CHEBI:57856"/>
        <dbReference type="ChEBI" id="CHEBI:59789"/>
        <dbReference type="ChEBI" id="CHEBI:74483"/>
        <dbReference type="ChEBI" id="CHEBI:82748"/>
        <dbReference type="EC" id="2.1.1.176"/>
    </reaction>
</comment>